<dbReference type="AlphaFoldDB" id="X0VA99"/>
<evidence type="ECO:0000313" key="1">
    <source>
        <dbReference type="EMBL" id="GAF97510.1"/>
    </source>
</evidence>
<reference evidence="1" key="1">
    <citation type="journal article" date="2014" name="Front. Microbiol.">
        <title>High frequency of phylogenetically diverse reductive dehalogenase-homologous genes in deep subseafloor sedimentary metagenomes.</title>
        <authorList>
            <person name="Kawai M."/>
            <person name="Futagami T."/>
            <person name="Toyoda A."/>
            <person name="Takaki Y."/>
            <person name="Nishi S."/>
            <person name="Hori S."/>
            <person name="Arai W."/>
            <person name="Tsubouchi T."/>
            <person name="Morono Y."/>
            <person name="Uchiyama I."/>
            <person name="Ito T."/>
            <person name="Fujiyama A."/>
            <person name="Inagaki F."/>
            <person name="Takami H."/>
        </authorList>
    </citation>
    <scope>NUCLEOTIDE SEQUENCE</scope>
    <source>
        <strain evidence="1">Expedition CK06-06</strain>
    </source>
</reference>
<sequence length="44" mass="5062">ENIVIHPSDNELPNLLDLEGIIPNLTNGLSSEEYVKEIRDEWEI</sequence>
<organism evidence="1">
    <name type="scientific">marine sediment metagenome</name>
    <dbReference type="NCBI Taxonomy" id="412755"/>
    <lineage>
        <taxon>unclassified sequences</taxon>
        <taxon>metagenomes</taxon>
        <taxon>ecological metagenomes</taxon>
    </lineage>
</organism>
<comment type="caution">
    <text evidence="1">The sequence shown here is derived from an EMBL/GenBank/DDBJ whole genome shotgun (WGS) entry which is preliminary data.</text>
</comment>
<feature type="non-terminal residue" evidence="1">
    <location>
        <position position="1"/>
    </location>
</feature>
<accession>X0VA99</accession>
<name>X0VA99_9ZZZZ</name>
<proteinExistence type="predicted"/>
<dbReference type="EMBL" id="BARS01013515">
    <property type="protein sequence ID" value="GAF97510.1"/>
    <property type="molecule type" value="Genomic_DNA"/>
</dbReference>
<protein>
    <submittedName>
        <fullName evidence="1">Uncharacterized protein</fullName>
    </submittedName>
</protein>
<gene>
    <name evidence="1" type="ORF">S01H1_23417</name>
</gene>